<evidence type="ECO:0000313" key="8">
    <source>
        <dbReference type="EMBL" id="RIP35852.1"/>
    </source>
</evidence>
<proteinExistence type="inferred from homology"/>
<gene>
    <name evidence="8" type="ORF">BUZ14_04150</name>
</gene>
<evidence type="ECO:0000256" key="3">
    <source>
        <dbReference type="ARBA" id="ARBA00022475"/>
    </source>
</evidence>
<dbReference type="GO" id="GO:0005886">
    <property type="term" value="C:plasma membrane"/>
    <property type="evidence" value="ECO:0007669"/>
    <property type="project" value="UniProtKB-SubCell"/>
</dbReference>
<comment type="subcellular location">
    <subcellularLocation>
        <location evidence="1">Cell membrane</location>
        <topology evidence="1">Multi-pass membrane protein</topology>
    </subcellularLocation>
</comment>
<evidence type="ECO:0000256" key="1">
    <source>
        <dbReference type="ARBA" id="ARBA00004651"/>
    </source>
</evidence>
<feature type="transmembrane region" description="Helical" evidence="7">
    <location>
        <begin position="68"/>
        <end position="88"/>
    </location>
</feature>
<comment type="similarity">
    <text evidence="2">Belongs to the DoxX family.</text>
</comment>
<sequence>MKFGIFLIRLMLGLTFLIHGSQKVFSGFGEPMQMMEGLGLPAFLGTCLALFEFLGGILIILGILTNYIALGFIIIMFGALFTVHLAQGYMASEFVITLLIMSIAITTSYNWRKFFQFY</sequence>
<evidence type="ECO:0000256" key="4">
    <source>
        <dbReference type="ARBA" id="ARBA00022692"/>
    </source>
</evidence>
<dbReference type="InterPro" id="IPR051907">
    <property type="entry name" value="DoxX-like_oxidoreductase"/>
</dbReference>
<evidence type="ECO:0000313" key="9">
    <source>
        <dbReference type="Proteomes" id="UP000265541"/>
    </source>
</evidence>
<dbReference type="OrthoDB" id="886570at2"/>
<reference evidence="8 9" key="1">
    <citation type="journal article" date="2016" name="Front. Microbiol.">
        <title>Comprehensive Phylogenetic Analysis of Bovine Non-aureus Staphylococci Species Based on Whole-Genome Sequencing.</title>
        <authorList>
            <person name="Naushad S."/>
            <person name="Barkema H.W."/>
            <person name="Luby C."/>
            <person name="Condas L.A."/>
            <person name="Nobrega D.B."/>
            <person name="Carson D.A."/>
            <person name="De Buck J."/>
        </authorList>
    </citation>
    <scope>NUCLEOTIDE SEQUENCE [LARGE SCALE GENOMIC DNA]</scope>
    <source>
        <strain evidence="8 9">SNUC 4781</strain>
    </source>
</reference>
<evidence type="ECO:0000256" key="2">
    <source>
        <dbReference type="ARBA" id="ARBA00006679"/>
    </source>
</evidence>
<keyword evidence="5 7" id="KW-1133">Transmembrane helix</keyword>
<dbReference type="Proteomes" id="UP000265541">
    <property type="component" value="Unassembled WGS sequence"/>
</dbReference>
<dbReference type="PANTHER" id="PTHR33452">
    <property type="entry name" value="OXIDOREDUCTASE CATD-RELATED"/>
    <property type="match status" value="1"/>
</dbReference>
<dbReference type="AlphaFoldDB" id="A0A3A0W5I4"/>
<dbReference type="InterPro" id="IPR032808">
    <property type="entry name" value="DoxX"/>
</dbReference>
<keyword evidence="4 7" id="KW-0812">Transmembrane</keyword>
<keyword evidence="6 7" id="KW-0472">Membrane</keyword>
<comment type="caution">
    <text evidence="8">The sequence shown here is derived from an EMBL/GenBank/DDBJ whole genome shotgun (WGS) entry which is preliminary data.</text>
</comment>
<dbReference type="Pfam" id="PF07681">
    <property type="entry name" value="DoxX"/>
    <property type="match status" value="1"/>
</dbReference>
<dbReference type="RefSeq" id="WP_119484628.1">
    <property type="nucleotide sequence ID" value="NZ_QYJN01000002.1"/>
</dbReference>
<evidence type="ECO:0000256" key="5">
    <source>
        <dbReference type="ARBA" id="ARBA00022989"/>
    </source>
</evidence>
<evidence type="ECO:0000256" key="7">
    <source>
        <dbReference type="SAM" id="Phobius"/>
    </source>
</evidence>
<dbReference type="PANTHER" id="PTHR33452:SF1">
    <property type="entry name" value="INNER MEMBRANE PROTEIN YPHA-RELATED"/>
    <property type="match status" value="1"/>
</dbReference>
<dbReference type="EMBL" id="QYJN01000002">
    <property type="protein sequence ID" value="RIP35852.1"/>
    <property type="molecule type" value="Genomic_DNA"/>
</dbReference>
<keyword evidence="3" id="KW-1003">Cell membrane</keyword>
<protein>
    <submittedName>
        <fullName evidence="8">DoxX family protein</fullName>
    </submittedName>
</protein>
<accession>A0A3A0W5I4</accession>
<name>A0A3A0W5I4_STAGA</name>
<evidence type="ECO:0000256" key="6">
    <source>
        <dbReference type="ARBA" id="ARBA00023136"/>
    </source>
</evidence>
<organism evidence="8 9">
    <name type="scientific">Staphylococcus gallinarum</name>
    <dbReference type="NCBI Taxonomy" id="1293"/>
    <lineage>
        <taxon>Bacteria</taxon>
        <taxon>Bacillati</taxon>
        <taxon>Bacillota</taxon>
        <taxon>Bacilli</taxon>
        <taxon>Bacillales</taxon>
        <taxon>Staphylococcaceae</taxon>
        <taxon>Staphylococcus</taxon>
    </lineage>
</organism>
<feature type="transmembrane region" description="Helical" evidence="7">
    <location>
        <begin position="42"/>
        <end position="61"/>
    </location>
</feature>
<feature type="transmembrane region" description="Helical" evidence="7">
    <location>
        <begin position="94"/>
        <end position="111"/>
    </location>
</feature>